<evidence type="ECO:0000256" key="1">
    <source>
        <dbReference type="SAM" id="MobiDB-lite"/>
    </source>
</evidence>
<dbReference type="InterPro" id="IPR031975">
    <property type="entry name" value="Pilin_GH"/>
</dbReference>
<organism evidence="2 3">
    <name type="scientific">Pseudanabaena yagii GIHE-NHR1</name>
    <dbReference type="NCBI Taxonomy" id="2722753"/>
    <lineage>
        <taxon>Bacteria</taxon>
        <taxon>Bacillati</taxon>
        <taxon>Cyanobacteriota</taxon>
        <taxon>Cyanophyceae</taxon>
        <taxon>Pseudanabaenales</taxon>
        <taxon>Pseudanabaenaceae</taxon>
        <taxon>Pseudanabaena</taxon>
        <taxon>Pseudanabaena yagii</taxon>
    </lineage>
</organism>
<dbReference type="PROSITE" id="PS51257">
    <property type="entry name" value="PROKAR_LIPOPROTEIN"/>
    <property type="match status" value="1"/>
</dbReference>
<proteinExistence type="predicted"/>
<feature type="region of interest" description="Disordered" evidence="1">
    <location>
        <begin position="279"/>
        <end position="303"/>
    </location>
</feature>
<sequence length="303" mass="33039">MRQPNSRSNIKPVFVRVCQAIAMPCLTLSLLVACNSGDRPKDANSQKLAGTWEFKNHDGVKNGIAIFDSQNGIEGNVYILSNDLPSGKTAIAGKFKVNSSTNPQQLDLTFGDLTTQTIYEIGNDGQLKIANTVPDQPRPTTLDAQPQQLTKVSDNTSIASDIKILRSPDLAASSALIREAESKSYIRVIMRSQQQIFQEKGQFSTDINLLASGLKLNSEFYNYQATVLDTASGLLVQNTAIPVKDGLKAYTGIVYAIANDSQNQKVTKLLMCESNLATRNPPSQAQKQDEGYRCPDTYTSISP</sequence>
<reference evidence="2 3" key="1">
    <citation type="submission" date="2020-03" db="EMBL/GenBank/DDBJ databases">
        <title>Draft Genome Sequence of 2-Methylisoborneol Producing Pseudanabaena yagii Strain GIHE-NHR1 Isolated from North Han River in South Korea.</title>
        <authorList>
            <person name="Jeong J."/>
        </authorList>
    </citation>
    <scope>NUCLEOTIDE SEQUENCE [LARGE SCALE GENOMIC DNA]</scope>
    <source>
        <strain evidence="2 3">GIHE-NHR1</strain>
    </source>
</reference>
<evidence type="ECO:0000313" key="3">
    <source>
        <dbReference type="Proteomes" id="UP000738376"/>
    </source>
</evidence>
<dbReference type="EMBL" id="JAAVJL010000003">
    <property type="protein sequence ID" value="NMF60502.1"/>
    <property type="molecule type" value="Genomic_DNA"/>
</dbReference>
<dbReference type="Pfam" id="PF16734">
    <property type="entry name" value="Pilin_GH"/>
    <property type="match status" value="1"/>
</dbReference>
<keyword evidence="3" id="KW-1185">Reference proteome</keyword>
<gene>
    <name evidence="2" type="ORF">HC246_21340</name>
</gene>
<evidence type="ECO:0000313" key="2">
    <source>
        <dbReference type="EMBL" id="NMF60502.1"/>
    </source>
</evidence>
<name>A0ABX1LWE1_9CYAN</name>
<accession>A0ABX1LWE1</accession>
<comment type="caution">
    <text evidence="2">The sequence shown here is derived from an EMBL/GenBank/DDBJ whole genome shotgun (WGS) entry which is preliminary data.</text>
</comment>
<dbReference type="Proteomes" id="UP000738376">
    <property type="component" value="Unassembled WGS sequence"/>
</dbReference>
<protein>
    <submittedName>
        <fullName evidence="2">Uncharacterized protein</fullName>
    </submittedName>
</protein>
<dbReference type="RefSeq" id="WP_169365450.1">
    <property type="nucleotide sequence ID" value="NZ_JAAVJL010000003.1"/>
</dbReference>